<evidence type="ECO:0000256" key="2">
    <source>
        <dbReference type="ARBA" id="ARBA00022737"/>
    </source>
</evidence>
<dbReference type="RefSeq" id="XP_033590052.1">
    <property type="nucleotide sequence ID" value="XM_033731129.1"/>
</dbReference>
<evidence type="ECO:0000313" key="4">
    <source>
        <dbReference type="EMBL" id="KAF2483482.1"/>
    </source>
</evidence>
<dbReference type="SUPFAM" id="SSF50978">
    <property type="entry name" value="WD40 repeat-like"/>
    <property type="match status" value="1"/>
</dbReference>
<sequence length="317" mass="34000">MAKCIASSTLGAAPDTYLYSLAQAGDIYATIGSDDTLRVFDISLKLLSKKTRAAADGLSCLCSNNNDFITAGRDGLIRSWDARTARPLLEIAQQKPSPVSSIATHDYFIAAGTESTKEGLGDVNVLLYDPRMPATPLRNYCESHSDTITQLKFHPTQPHILMSGSTDGLVSLFDTTIADEDDALQRVLNPRSAVHCAGFLSATDVYIATTDEQFSIHSLDDTAERSVVDFGDVRTTLDCSYIVDVVDGGRPVVVCGNLEKKSLALVELANSQSRPFGARVELLGAHGEDVVRDLIVADGGRKAISCGEDGQVKVWAL</sequence>
<dbReference type="OrthoDB" id="25131at2759"/>
<organism evidence="4 5">
    <name type="scientific">Neohortaea acidophila</name>
    <dbReference type="NCBI Taxonomy" id="245834"/>
    <lineage>
        <taxon>Eukaryota</taxon>
        <taxon>Fungi</taxon>
        <taxon>Dikarya</taxon>
        <taxon>Ascomycota</taxon>
        <taxon>Pezizomycotina</taxon>
        <taxon>Dothideomycetes</taxon>
        <taxon>Dothideomycetidae</taxon>
        <taxon>Mycosphaerellales</taxon>
        <taxon>Teratosphaeriaceae</taxon>
        <taxon>Neohortaea</taxon>
    </lineage>
</organism>
<dbReference type="Pfam" id="PF00400">
    <property type="entry name" value="WD40"/>
    <property type="match status" value="3"/>
</dbReference>
<keyword evidence="5" id="KW-1185">Reference proteome</keyword>
<evidence type="ECO:0000256" key="1">
    <source>
        <dbReference type="ARBA" id="ARBA00022574"/>
    </source>
</evidence>
<dbReference type="InterPro" id="IPR015943">
    <property type="entry name" value="WD40/YVTN_repeat-like_dom_sf"/>
</dbReference>
<accession>A0A6A6PU19</accession>
<proteinExistence type="predicted"/>
<dbReference type="PROSITE" id="PS50082">
    <property type="entry name" value="WD_REPEATS_2"/>
    <property type="match status" value="1"/>
</dbReference>
<dbReference type="AlphaFoldDB" id="A0A6A6PU19"/>
<name>A0A6A6PU19_9PEZI</name>
<evidence type="ECO:0000256" key="3">
    <source>
        <dbReference type="PROSITE-ProRule" id="PRU00221"/>
    </source>
</evidence>
<dbReference type="InterPro" id="IPR001680">
    <property type="entry name" value="WD40_rpt"/>
</dbReference>
<protein>
    <submittedName>
        <fullName evidence="4">WD40-repeat-containing domain protein</fullName>
    </submittedName>
</protein>
<dbReference type="EMBL" id="MU001635">
    <property type="protein sequence ID" value="KAF2483482.1"/>
    <property type="molecule type" value="Genomic_DNA"/>
</dbReference>
<dbReference type="InterPro" id="IPR039328">
    <property type="entry name" value="WDR89"/>
</dbReference>
<keyword evidence="1 3" id="KW-0853">WD repeat</keyword>
<dbReference type="InterPro" id="IPR036322">
    <property type="entry name" value="WD40_repeat_dom_sf"/>
</dbReference>
<gene>
    <name evidence="4" type="ORF">BDY17DRAFT_251004</name>
</gene>
<dbReference type="GeneID" id="54472131"/>
<dbReference type="SMART" id="SM00320">
    <property type="entry name" value="WD40"/>
    <property type="match status" value="4"/>
</dbReference>
<feature type="repeat" description="WD" evidence="3">
    <location>
        <begin position="141"/>
        <end position="174"/>
    </location>
</feature>
<dbReference type="Proteomes" id="UP000799767">
    <property type="component" value="Unassembled WGS sequence"/>
</dbReference>
<reference evidence="4" key="1">
    <citation type="journal article" date="2020" name="Stud. Mycol.">
        <title>101 Dothideomycetes genomes: a test case for predicting lifestyles and emergence of pathogens.</title>
        <authorList>
            <person name="Haridas S."/>
            <person name="Albert R."/>
            <person name="Binder M."/>
            <person name="Bloem J."/>
            <person name="Labutti K."/>
            <person name="Salamov A."/>
            <person name="Andreopoulos B."/>
            <person name="Baker S."/>
            <person name="Barry K."/>
            <person name="Bills G."/>
            <person name="Bluhm B."/>
            <person name="Cannon C."/>
            <person name="Castanera R."/>
            <person name="Culley D."/>
            <person name="Daum C."/>
            <person name="Ezra D."/>
            <person name="Gonzalez J."/>
            <person name="Henrissat B."/>
            <person name="Kuo A."/>
            <person name="Liang C."/>
            <person name="Lipzen A."/>
            <person name="Lutzoni F."/>
            <person name="Magnuson J."/>
            <person name="Mondo S."/>
            <person name="Nolan M."/>
            <person name="Ohm R."/>
            <person name="Pangilinan J."/>
            <person name="Park H.-J."/>
            <person name="Ramirez L."/>
            <person name="Alfaro M."/>
            <person name="Sun H."/>
            <person name="Tritt A."/>
            <person name="Yoshinaga Y."/>
            <person name="Zwiers L.-H."/>
            <person name="Turgeon B."/>
            <person name="Goodwin S."/>
            <person name="Spatafora J."/>
            <person name="Crous P."/>
            <person name="Grigoriev I."/>
        </authorList>
    </citation>
    <scope>NUCLEOTIDE SEQUENCE</scope>
    <source>
        <strain evidence="4">CBS 113389</strain>
    </source>
</reference>
<dbReference type="Gene3D" id="2.130.10.10">
    <property type="entry name" value="YVTN repeat-like/Quinoprotein amine dehydrogenase"/>
    <property type="match status" value="1"/>
</dbReference>
<keyword evidence="2" id="KW-0677">Repeat</keyword>
<dbReference type="PANTHER" id="PTHR22889">
    <property type="entry name" value="WD REPEAT-CONTAINING PROTEIN 89"/>
    <property type="match status" value="1"/>
</dbReference>
<dbReference type="PANTHER" id="PTHR22889:SF0">
    <property type="entry name" value="WD REPEAT-CONTAINING PROTEIN 89"/>
    <property type="match status" value="1"/>
</dbReference>
<evidence type="ECO:0000313" key="5">
    <source>
        <dbReference type="Proteomes" id="UP000799767"/>
    </source>
</evidence>